<evidence type="ECO:0000256" key="1">
    <source>
        <dbReference type="SAM" id="SignalP"/>
    </source>
</evidence>
<dbReference type="PANTHER" id="PTHR21879">
    <property type="entry name" value="FI03362P-RELATED-RELATED"/>
    <property type="match status" value="1"/>
</dbReference>
<accession>A0ABD0SB96</accession>
<dbReference type="AlphaFoldDB" id="A0ABD0SB96"/>
<evidence type="ECO:0000313" key="2">
    <source>
        <dbReference type="EMBL" id="KAL0811318.1"/>
    </source>
</evidence>
<reference evidence="2 3" key="1">
    <citation type="submission" date="2024-06" db="EMBL/GenBank/DDBJ databases">
        <title>A chromosome-level genome assembly of beet webworm, Loxostege sticticalis.</title>
        <authorList>
            <person name="Zhang Y."/>
        </authorList>
    </citation>
    <scope>NUCLEOTIDE SEQUENCE [LARGE SCALE GENOMIC DNA]</scope>
    <source>
        <strain evidence="2">AQ028</strain>
        <tissue evidence="2">Male pupae</tissue>
    </source>
</reference>
<proteinExistence type="predicted"/>
<dbReference type="EMBL" id="JBEDNZ010000024">
    <property type="protein sequence ID" value="KAL0811318.1"/>
    <property type="molecule type" value="Genomic_DNA"/>
</dbReference>
<name>A0ABD0SB96_LOXSC</name>
<feature type="signal peptide" evidence="1">
    <location>
        <begin position="1"/>
        <end position="15"/>
    </location>
</feature>
<dbReference type="PANTHER" id="PTHR21879:SF9">
    <property type="entry name" value="OSIRIS 16"/>
    <property type="match status" value="1"/>
</dbReference>
<dbReference type="Proteomes" id="UP001549921">
    <property type="component" value="Unassembled WGS sequence"/>
</dbReference>
<feature type="chain" id="PRO_5044861088" evidence="1">
    <location>
        <begin position="16"/>
        <end position="195"/>
    </location>
</feature>
<dbReference type="Pfam" id="PF07898">
    <property type="entry name" value="DUF1676"/>
    <property type="match status" value="1"/>
</dbReference>
<dbReference type="InterPro" id="IPR012464">
    <property type="entry name" value="DUF1676"/>
</dbReference>
<organism evidence="2 3">
    <name type="scientific">Loxostege sticticalis</name>
    <name type="common">Beet webworm moth</name>
    <dbReference type="NCBI Taxonomy" id="481309"/>
    <lineage>
        <taxon>Eukaryota</taxon>
        <taxon>Metazoa</taxon>
        <taxon>Ecdysozoa</taxon>
        <taxon>Arthropoda</taxon>
        <taxon>Hexapoda</taxon>
        <taxon>Insecta</taxon>
        <taxon>Pterygota</taxon>
        <taxon>Neoptera</taxon>
        <taxon>Endopterygota</taxon>
        <taxon>Lepidoptera</taxon>
        <taxon>Glossata</taxon>
        <taxon>Ditrysia</taxon>
        <taxon>Pyraloidea</taxon>
        <taxon>Crambidae</taxon>
        <taxon>Pyraustinae</taxon>
        <taxon>Loxostege</taxon>
    </lineage>
</organism>
<evidence type="ECO:0000313" key="3">
    <source>
        <dbReference type="Proteomes" id="UP001549921"/>
    </source>
</evidence>
<sequence length="195" mass="21249">MFKFVVLTVVASAVAMPNQSTEAPAETVRVTNKKDCSSGIFSPTCLKLGVLTLMEKLNNKDEVALVPGVSLVKDRDAKTEAVDFARALSSEPEERLDKYLLYHVGSFLDTHSVKLRLLDESAVEEARSMISEGRGKNPLGMGGKKGGMGGLIAMAMMMKEVAVVGLKSLKYGLIRVSKHITQFLEHENCLVETFI</sequence>
<comment type="caution">
    <text evidence="2">The sequence shown here is derived from an EMBL/GenBank/DDBJ whole genome shotgun (WGS) entry which is preliminary data.</text>
</comment>
<gene>
    <name evidence="2" type="ORF">ABMA28_009732</name>
</gene>
<keyword evidence="1" id="KW-0732">Signal</keyword>
<protein>
    <submittedName>
        <fullName evidence="2">Uncharacterized protein</fullName>
    </submittedName>
</protein>